<sequence>MRTPASVIVEQTLCKSHGVKEDPTLQEAFASFLESRKKKSRARAAWGPSETRPQTRPASTSILAQEERRARVRALFVETARGFIGVPYARKYHDPHYCTCEGCSASGRQLYHSPLFLDCCGLVRRVAWALQRQLGFRLGPGNQAYQYDTLPKRVESVAQLKPGDLIFYSGTYYEPGSRRHAFDMTHVEVFVGGPSGEATIGSRERFKWVMQYDSYRFESQRWKILACHFCSIDTWLDGLCHPKHPELWQPRRRMKQQQQQQGSTSSEGAWATVRVTRGIHGTGRNTWDTGKHSTFGRVRDGGKKTVEDE</sequence>
<gene>
    <name evidence="2" type="ORF">Vafri_18455</name>
</gene>
<proteinExistence type="predicted"/>
<evidence type="ECO:0000313" key="3">
    <source>
        <dbReference type="Proteomes" id="UP000747399"/>
    </source>
</evidence>
<dbReference type="PANTHER" id="PTHR47664">
    <property type="entry name" value="NLPC_P60 DOMAIN-CONTAINING PROTEIN"/>
    <property type="match status" value="1"/>
</dbReference>
<name>A0A8J4BP92_9CHLO</name>
<dbReference type="Gene3D" id="3.90.1720.10">
    <property type="entry name" value="endopeptidase domain like (from Nostoc punctiforme)"/>
    <property type="match status" value="1"/>
</dbReference>
<dbReference type="AlphaFoldDB" id="A0A8J4BP92"/>
<evidence type="ECO:0000256" key="1">
    <source>
        <dbReference type="SAM" id="MobiDB-lite"/>
    </source>
</evidence>
<dbReference type="InterPro" id="IPR038765">
    <property type="entry name" value="Papain-like_cys_pep_sf"/>
</dbReference>
<evidence type="ECO:0008006" key="4">
    <source>
        <dbReference type="Google" id="ProtNLM"/>
    </source>
</evidence>
<feature type="compositionally biased region" description="Polar residues" evidence="1">
    <location>
        <begin position="51"/>
        <end position="63"/>
    </location>
</feature>
<dbReference type="PANTHER" id="PTHR47664:SF1">
    <property type="entry name" value="CHROMOSOME UNDETERMINED SCAFFOLD_14, WHOLE GENOME SHOTGUN SEQUENCE"/>
    <property type="match status" value="1"/>
</dbReference>
<protein>
    <recommendedName>
        <fullName evidence="4">NlpC/P60 domain-containing protein</fullName>
    </recommendedName>
</protein>
<keyword evidence="3" id="KW-1185">Reference proteome</keyword>
<feature type="region of interest" description="Disordered" evidence="1">
    <location>
        <begin position="41"/>
        <end position="63"/>
    </location>
</feature>
<reference evidence="2" key="1">
    <citation type="journal article" date="2021" name="Proc. Natl. Acad. Sci. U.S.A.">
        <title>Three genomes in the algal genus Volvox reveal the fate of a haploid sex-determining region after a transition to homothallism.</title>
        <authorList>
            <person name="Yamamoto K."/>
            <person name="Hamaji T."/>
            <person name="Kawai-Toyooka H."/>
            <person name="Matsuzaki R."/>
            <person name="Takahashi F."/>
            <person name="Nishimura Y."/>
            <person name="Kawachi M."/>
            <person name="Noguchi H."/>
            <person name="Minakuchi Y."/>
            <person name="Umen J.G."/>
            <person name="Toyoda A."/>
            <person name="Nozaki H."/>
        </authorList>
    </citation>
    <scope>NUCLEOTIDE SEQUENCE</scope>
    <source>
        <strain evidence="2">NIES-3780</strain>
    </source>
</reference>
<evidence type="ECO:0000313" key="2">
    <source>
        <dbReference type="EMBL" id="GIL64558.1"/>
    </source>
</evidence>
<dbReference type="SUPFAM" id="SSF54001">
    <property type="entry name" value="Cysteine proteinases"/>
    <property type="match status" value="1"/>
</dbReference>
<accession>A0A8J4BP92</accession>
<dbReference type="EMBL" id="BNCO01000067">
    <property type="protein sequence ID" value="GIL64558.1"/>
    <property type="molecule type" value="Genomic_DNA"/>
</dbReference>
<feature type="compositionally biased region" description="Basic and acidic residues" evidence="1">
    <location>
        <begin position="297"/>
        <end position="309"/>
    </location>
</feature>
<comment type="caution">
    <text evidence="2">The sequence shown here is derived from an EMBL/GenBank/DDBJ whole genome shotgun (WGS) entry which is preliminary data.</text>
</comment>
<dbReference type="Proteomes" id="UP000747399">
    <property type="component" value="Unassembled WGS sequence"/>
</dbReference>
<feature type="region of interest" description="Disordered" evidence="1">
    <location>
        <begin position="250"/>
        <end position="309"/>
    </location>
</feature>
<organism evidence="2 3">
    <name type="scientific">Volvox africanus</name>
    <dbReference type="NCBI Taxonomy" id="51714"/>
    <lineage>
        <taxon>Eukaryota</taxon>
        <taxon>Viridiplantae</taxon>
        <taxon>Chlorophyta</taxon>
        <taxon>core chlorophytes</taxon>
        <taxon>Chlorophyceae</taxon>
        <taxon>CS clade</taxon>
        <taxon>Chlamydomonadales</taxon>
        <taxon>Volvocaceae</taxon>
        <taxon>Volvox</taxon>
    </lineage>
</organism>